<keyword evidence="2" id="KW-1185">Reference proteome</keyword>
<dbReference type="AlphaFoldDB" id="A0A7W7QWN6"/>
<dbReference type="EMBL" id="JACHJV010000001">
    <property type="protein sequence ID" value="MBB4921153.1"/>
    <property type="molecule type" value="Genomic_DNA"/>
</dbReference>
<name>A0A7W7QWN6_KITKI</name>
<organism evidence="1 2">
    <name type="scientific">Kitasatospora kifunensis</name>
    <name type="common">Streptomyces kifunensis</name>
    <dbReference type="NCBI Taxonomy" id="58351"/>
    <lineage>
        <taxon>Bacteria</taxon>
        <taxon>Bacillati</taxon>
        <taxon>Actinomycetota</taxon>
        <taxon>Actinomycetes</taxon>
        <taxon>Kitasatosporales</taxon>
        <taxon>Streptomycetaceae</taxon>
        <taxon>Kitasatospora</taxon>
    </lineage>
</organism>
<accession>A0A7W7QWN6</accession>
<dbReference type="Proteomes" id="UP000540506">
    <property type="component" value="Unassembled WGS sequence"/>
</dbReference>
<gene>
    <name evidence="1" type="ORF">FHR34_000146</name>
</gene>
<evidence type="ECO:0000313" key="2">
    <source>
        <dbReference type="Proteomes" id="UP000540506"/>
    </source>
</evidence>
<proteinExistence type="predicted"/>
<sequence>MKAIRVRSADSLVGDVVRMINSKGGQVAPDNGLSGWNLPWSTW</sequence>
<dbReference type="RefSeq" id="WP_281404202.1">
    <property type="nucleotide sequence ID" value="NZ_JACHJV010000001.1"/>
</dbReference>
<reference evidence="1 2" key="1">
    <citation type="submission" date="2020-08" db="EMBL/GenBank/DDBJ databases">
        <title>Sequencing the genomes of 1000 actinobacteria strains.</title>
        <authorList>
            <person name="Klenk H.-P."/>
        </authorList>
    </citation>
    <scope>NUCLEOTIDE SEQUENCE [LARGE SCALE GENOMIC DNA]</scope>
    <source>
        <strain evidence="1 2">DSM 41654</strain>
    </source>
</reference>
<comment type="caution">
    <text evidence="1">The sequence shown here is derived from an EMBL/GenBank/DDBJ whole genome shotgun (WGS) entry which is preliminary data.</text>
</comment>
<evidence type="ECO:0000313" key="1">
    <source>
        <dbReference type="EMBL" id="MBB4921153.1"/>
    </source>
</evidence>
<protein>
    <submittedName>
        <fullName evidence="1">Uncharacterized protein</fullName>
    </submittedName>
</protein>